<sequence length="79" mass="8499">MRVVSRFTETSIAETSIAGLARPGDVSRVRIRVSVEGANAGVSTVCRWKYGVSLEYSVSLELGGRRVGTKQVGRNLSVD</sequence>
<dbReference type="Proteomes" id="UP000316304">
    <property type="component" value="Unassembled WGS sequence"/>
</dbReference>
<keyword evidence="2" id="KW-1185">Reference proteome</keyword>
<proteinExistence type="predicted"/>
<comment type="caution">
    <text evidence="1">The sequence shown here is derived from an EMBL/GenBank/DDBJ whole genome shotgun (WGS) entry which is preliminary data.</text>
</comment>
<protein>
    <submittedName>
        <fullName evidence="1">Uncharacterized protein</fullName>
    </submittedName>
</protein>
<gene>
    <name evidence="1" type="ORF">Pla52o_24230</name>
</gene>
<accession>A0A5C6CHW3</accession>
<name>A0A5C6CHW3_9BACT</name>
<evidence type="ECO:0000313" key="2">
    <source>
        <dbReference type="Proteomes" id="UP000316304"/>
    </source>
</evidence>
<evidence type="ECO:0000313" key="1">
    <source>
        <dbReference type="EMBL" id="TWU22891.1"/>
    </source>
</evidence>
<dbReference type="EMBL" id="SJPT01000004">
    <property type="protein sequence ID" value="TWU22891.1"/>
    <property type="molecule type" value="Genomic_DNA"/>
</dbReference>
<reference evidence="1 2" key="1">
    <citation type="submission" date="2019-02" db="EMBL/GenBank/DDBJ databases">
        <title>Deep-cultivation of Planctomycetes and their phenomic and genomic characterization uncovers novel biology.</title>
        <authorList>
            <person name="Wiegand S."/>
            <person name="Jogler M."/>
            <person name="Boedeker C."/>
            <person name="Pinto D."/>
            <person name="Vollmers J."/>
            <person name="Rivas-Marin E."/>
            <person name="Kohn T."/>
            <person name="Peeters S.H."/>
            <person name="Heuer A."/>
            <person name="Rast P."/>
            <person name="Oberbeckmann S."/>
            <person name="Bunk B."/>
            <person name="Jeske O."/>
            <person name="Meyerdierks A."/>
            <person name="Storesund J.E."/>
            <person name="Kallscheuer N."/>
            <person name="Luecker S."/>
            <person name="Lage O.M."/>
            <person name="Pohl T."/>
            <person name="Merkel B.J."/>
            <person name="Hornburger P."/>
            <person name="Mueller R.-W."/>
            <person name="Bruemmer F."/>
            <person name="Labrenz M."/>
            <person name="Spormann A.M."/>
            <person name="Op Den Camp H."/>
            <person name="Overmann J."/>
            <person name="Amann R."/>
            <person name="Jetten M.S.M."/>
            <person name="Mascher T."/>
            <person name="Medema M.H."/>
            <person name="Devos D.P."/>
            <person name="Kaster A.-K."/>
            <person name="Ovreas L."/>
            <person name="Rohde M."/>
            <person name="Galperin M.Y."/>
            <person name="Jogler C."/>
        </authorList>
    </citation>
    <scope>NUCLEOTIDE SEQUENCE [LARGE SCALE GENOMIC DNA]</scope>
    <source>
        <strain evidence="1 2">Pla52o</strain>
    </source>
</reference>
<dbReference type="AlphaFoldDB" id="A0A5C6CHW3"/>
<organism evidence="1 2">
    <name type="scientific">Novipirellula galeiformis</name>
    <dbReference type="NCBI Taxonomy" id="2528004"/>
    <lineage>
        <taxon>Bacteria</taxon>
        <taxon>Pseudomonadati</taxon>
        <taxon>Planctomycetota</taxon>
        <taxon>Planctomycetia</taxon>
        <taxon>Pirellulales</taxon>
        <taxon>Pirellulaceae</taxon>
        <taxon>Novipirellula</taxon>
    </lineage>
</organism>